<dbReference type="Gene3D" id="3.40.50.2300">
    <property type="match status" value="2"/>
</dbReference>
<sequence length="33" mass="3810">MDACRFSNPRLTTIRQHKDRVGQLAARLLTDLI</sequence>
<proteinExistence type="predicted"/>
<evidence type="ECO:0000313" key="2">
    <source>
        <dbReference type="Proteomes" id="UP001597493"/>
    </source>
</evidence>
<reference evidence="2" key="1">
    <citation type="journal article" date="2019" name="Int. J. Syst. Evol. Microbiol.">
        <title>The Global Catalogue of Microorganisms (GCM) 10K type strain sequencing project: providing services to taxonomists for standard genome sequencing and annotation.</title>
        <authorList>
            <consortium name="The Broad Institute Genomics Platform"/>
            <consortium name="The Broad Institute Genome Sequencing Center for Infectious Disease"/>
            <person name="Wu L."/>
            <person name="Ma J."/>
        </authorList>
    </citation>
    <scope>NUCLEOTIDE SEQUENCE [LARGE SCALE GENOMIC DNA]</scope>
    <source>
        <strain evidence="2">TISTR 1827</strain>
    </source>
</reference>
<dbReference type="EMBL" id="JBHUMY010000011">
    <property type="protein sequence ID" value="MFD2660811.1"/>
    <property type="molecule type" value="Genomic_DNA"/>
</dbReference>
<evidence type="ECO:0000313" key="1">
    <source>
        <dbReference type="EMBL" id="MFD2660811.1"/>
    </source>
</evidence>
<name>A0ABW5QWL5_9BACL</name>
<dbReference type="RefSeq" id="WP_379272884.1">
    <property type="nucleotide sequence ID" value="NZ_JBHUGT010000045.1"/>
</dbReference>
<comment type="caution">
    <text evidence="1">The sequence shown here is derived from an EMBL/GenBank/DDBJ whole genome shotgun (WGS) entry which is preliminary data.</text>
</comment>
<accession>A0ABW5QWL5</accession>
<organism evidence="1 2">
    <name type="scientific">Paenibacillus thailandensis</name>
    <dbReference type="NCBI Taxonomy" id="393250"/>
    <lineage>
        <taxon>Bacteria</taxon>
        <taxon>Bacillati</taxon>
        <taxon>Bacillota</taxon>
        <taxon>Bacilli</taxon>
        <taxon>Bacillales</taxon>
        <taxon>Paenibacillaceae</taxon>
        <taxon>Paenibacillus</taxon>
    </lineage>
</organism>
<dbReference type="InterPro" id="IPR028082">
    <property type="entry name" value="Peripla_BP_I"/>
</dbReference>
<protein>
    <submittedName>
        <fullName evidence="1">Uncharacterized protein</fullName>
    </submittedName>
</protein>
<dbReference type="Proteomes" id="UP001597493">
    <property type="component" value="Unassembled WGS sequence"/>
</dbReference>
<gene>
    <name evidence="1" type="ORF">ACFSW5_11195</name>
</gene>
<dbReference type="SUPFAM" id="SSF53822">
    <property type="entry name" value="Periplasmic binding protein-like I"/>
    <property type="match status" value="1"/>
</dbReference>
<keyword evidence="2" id="KW-1185">Reference proteome</keyword>